<evidence type="ECO:0000256" key="3">
    <source>
        <dbReference type="ARBA" id="ARBA00023015"/>
    </source>
</evidence>
<dbReference type="PROSITE" id="PS50110">
    <property type="entry name" value="RESPONSE_REGULATORY"/>
    <property type="match status" value="1"/>
</dbReference>
<evidence type="ECO:0000313" key="10">
    <source>
        <dbReference type="EMBL" id="OGG84909.1"/>
    </source>
</evidence>
<reference evidence="10 11" key="1">
    <citation type="journal article" date="2016" name="Nat. Commun.">
        <title>Thousands of microbial genomes shed light on interconnected biogeochemical processes in an aquifer system.</title>
        <authorList>
            <person name="Anantharaman K."/>
            <person name="Brown C.T."/>
            <person name="Hug L.A."/>
            <person name="Sharon I."/>
            <person name="Castelle C.J."/>
            <person name="Probst A.J."/>
            <person name="Thomas B.C."/>
            <person name="Singh A."/>
            <person name="Wilkins M.J."/>
            <person name="Karaoz U."/>
            <person name="Brodie E.L."/>
            <person name="Williams K.H."/>
            <person name="Hubbard S.S."/>
            <person name="Banfield J.F."/>
        </authorList>
    </citation>
    <scope>NUCLEOTIDE SEQUENCE [LARGE SCALE GENOMIC DNA]</scope>
</reference>
<organism evidence="10 11">
    <name type="scientific">Candidatus Kaiserbacteria bacterium RIFCSPLOWO2_12_FULL_45_26</name>
    <dbReference type="NCBI Taxonomy" id="1798525"/>
    <lineage>
        <taxon>Bacteria</taxon>
        <taxon>Candidatus Kaiseribacteriota</taxon>
    </lineage>
</organism>
<dbReference type="AlphaFoldDB" id="A0A1F6FGC8"/>
<dbReference type="PANTHER" id="PTHR48111">
    <property type="entry name" value="REGULATOR OF RPOS"/>
    <property type="match status" value="1"/>
</dbReference>
<dbReference type="InterPro" id="IPR011006">
    <property type="entry name" value="CheY-like_superfamily"/>
</dbReference>
<dbReference type="GO" id="GO:0006355">
    <property type="term" value="P:regulation of DNA-templated transcription"/>
    <property type="evidence" value="ECO:0007669"/>
    <property type="project" value="InterPro"/>
</dbReference>
<feature type="domain" description="OmpR/PhoB-type" evidence="9">
    <location>
        <begin position="126"/>
        <end position="223"/>
    </location>
</feature>
<evidence type="ECO:0000313" key="11">
    <source>
        <dbReference type="Proteomes" id="UP000177325"/>
    </source>
</evidence>
<dbReference type="InterPro" id="IPR036388">
    <property type="entry name" value="WH-like_DNA-bd_sf"/>
</dbReference>
<dbReference type="SUPFAM" id="SSF46894">
    <property type="entry name" value="C-terminal effector domain of the bipartite response regulators"/>
    <property type="match status" value="1"/>
</dbReference>
<dbReference type="EMBL" id="MFMM01000001">
    <property type="protein sequence ID" value="OGG84909.1"/>
    <property type="molecule type" value="Genomic_DNA"/>
</dbReference>
<evidence type="ECO:0000256" key="2">
    <source>
        <dbReference type="ARBA" id="ARBA00023012"/>
    </source>
</evidence>
<evidence type="ECO:0000256" key="5">
    <source>
        <dbReference type="ARBA" id="ARBA00023163"/>
    </source>
</evidence>
<dbReference type="InterPro" id="IPR001867">
    <property type="entry name" value="OmpR/PhoB-type_DNA-bd"/>
</dbReference>
<keyword evidence="2" id="KW-0902">Two-component regulatory system</keyword>
<evidence type="ECO:0000256" key="1">
    <source>
        <dbReference type="ARBA" id="ARBA00022553"/>
    </source>
</evidence>
<dbReference type="STRING" id="1798525.A3G90_02455"/>
<dbReference type="GO" id="GO:0032993">
    <property type="term" value="C:protein-DNA complex"/>
    <property type="evidence" value="ECO:0007669"/>
    <property type="project" value="TreeGrafter"/>
</dbReference>
<dbReference type="CDD" id="cd19935">
    <property type="entry name" value="REC_OmpR_CusR-like"/>
    <property type="match status" value="1"/>
</dbReference>
<dbReference type="Gene3D" id="1.10.10.10">
    <property type="entry name" value="Winged helix-like DNA-binding domain superfamily/Winged helix DNA-binding domain"/>
    <property type="match status" value="1"/>
</dbReference>
<dbReference type="Gene3D" id="6.10.250.690">
    <property type="match status" value="1"/>
</dbReference>
<dbReference type="Gene3D" id="3.40.50.2300">
    <property type="match status" value="1"/>
</dbReference>
<dbReference type="InterPro" id="IPR001789">
    <property type="entry name" value="Sig_transdc_resp-reg_receiver"/>
</dbReference>
<dbReference type="InterPro" id="IPR039420">
    <property type="entry name" value="WalR-like"/>
</dbReference>
<dbReference type="FunFam" id="3.40.50.2300:FF:000002">
    <property type="entry name" value="DNA-binding response regulator PhoP"/>
    <property type="match status" value="1"/>
</dbReference>
<sequence>MRILLVEDEQRLADSLKHGLEQSGYVVDHFAEGLPAVDRLSLYRNEYDIVILDLMLPDIDGHTICKTVRGLGVTLPILILTARGETEDKVLLLQSGADDYMVKPFAFSELLARLQALLRRPDETVPNVLSVGQFTLNTATHTIFRFEEKLPLTLKEFMLLEYFMRHPNQVIVRDDIIDHAWNFDFSSLSNTVDVHVKNLRKKIGTDGNKIIKTVRGVGYQFVG</sequence>
<dbReference type="FunFam" id="1.10.10.10:FF:000005">
    <property type="entry name" value="Two-component system response regulator"/>
    <property type="match status" value="1"/>
</dbReference>
<dbReference type="GO" id="GO:0005829">
    <property type="term" value="C:cytosol"/>
    <property type="evidence" value="ECO:0007669"/>
    <property type="project" value="TreeGrafter"/>
</dbReference>
<keyword evidence="4 7" id="KW-0238">DNA-binding</keyword>
<protein>
    <recommendedName>
        <fullName evidence="12">DNA-binding response regulator</fullName>
    </recommendedName>
</protein>
<keyword evidence="5" id="KW-0804">Transcription</keyword>
<dbReference type="SMART" id="SM00448">
    <property type="entry name" value="REC"/>
    <property type="match status" value="1"/>
</dbReference>
<comment type="caution">
    <text evidence="10">The sequence shown here is derived from an EMBL/GenBank/DDBJ whole genome shotgun (WGS) entry which is preliminary data.</text>
</comment>
<dbReference type="GO" id="GO:0000976">
    <property type="term" value="F:transcription cis-regulatory region binding"/>
    <property type="evidence" value="ECO:0007669"/>
    <property type="project" value="TreeGrafter"/>
</dbReference>
<evidence type="ECO:0000256" key="7">
    <source>
        <dbReference type="PROSITE-ProRule" id="PRU01091"/>
    </source>
</evidence>
<evidence type="ECO:0008006" key="12">
    <source>
        <dbReference type="Google" id="ProtNLM"/>
    </source>
</evidence>
<dbReference type="CDD" id="cd00383">
    <property type="entry name" value="trans_reg_C"/>
    <property type="match status" value="1"/>
</dbReference>
<feature type="modified residue" description="4-aspartylphosphate" evidence="6">
    <location>
        <position position="53"/>
    </location>
</feature>
<dbReference type="GO" id="GO:0000156">
    <property type="term" value="F:phosphorelay response regulator activity"/>
    <property type="evidence" value="ECO:0007669"/>
    <property type="project" value="TreeGrafter"/>
</dbReference>
<dbReference type="Proteomes" id="UP000177325">
    <property type="component" value="Unassembled WGS sequence"/>
</dbReference>
<name>A0A1F6FGC8_9BACT</name>
<evidence type="ECO:0000259" key="9">
    <source>
        <dbReference type="PROSITE" id="PS51755"/>
    </source>
</evidence>
<keyword evidence="3" id="KW-0805">Transcription regulation</keyword>
<accession>A0A1F6FGC8</accession>
<dbReference type="PROSITE" id="PS51755">
    <property type="entry name" value="OMPR_PHOB"/>
    <property type="match status" value="1"/>
</dbReference>
<evidence type="ECO:0000259" key="8">
    <source>
        <dbReference type="PROSITE" id="PS50110"/>
    </source>
</evidence>
<gene>
    <name evidence="10" type="ORF">A3G90_02455</name>
</gene>
<proteinExistence type="predicted"/>
<feature type="domain" description="Response regulatory" evidence="8">
    <location>
        <begin position="2"/>
        <end position="118"/>
    </location>
</feature>
<dbReference type="Pfam" id="PF00486">
    <property type="entry name" value="Trans_reg_C"/>
    <property type="match status" value="1"/>
</dbReference>
<dbReference type="InterPro" id="IPR016032">
    <property type="entry name" value="Sig_transdc_resp-reg_C-effctor"/>
</dbReference>
<evidence type="ECO:0000256" key="4">
    <source>
        <dbReference type="ARBA" id="ARBA00023125"/>
    </source>
</evidence>
<feature type="DNA-binding region" description="OmpR/PhoB-type" evidence="7">
    <location>
        <begin position="126"/>
        <end position="223"/>
    </location>
</feature>
<evidence type="ECO:0000256" key="6">
    <source>
        <dbReference type="PROSITE-ProRule" id="PRU00169"/>
    </source>
</evidence>
<dbReference type="SUPFAM" id="SSF52172">
    <property type="entry name" value="CheY-like"/>
    <property type="match status" value="1"/>
</dbReference>
<dbReference type="PANTHER" id="PTHR48111:SF22">
    <property type="entry name" value="REGULATOR OF RPOS"/>
    <property type="match status" value="1"/>
</dbReference>
<dbReference type="SMART" id="SM00862">
    <property type="entry name" value="Trans_reg_C"/>
    <property type="match status" value="1"/>
</dbReference>
<dbReference type="Pfam" id="PF00072">
    <property type="entry name" value="Response_reg"/>
    <property type="match status" value="1"/>
</dbReference>
<keyword evidence="1 6" id="KW-0597">Phosphoprotein</keyword>